<protein>
    <submittedName>
        <fullName evidence="2">Uncharacterized protein</fullName>
    </submittedName>
</protein>
<feature type="compositionally biased region" description="Basic and acidic residues" evidence="1">
    <location>
        <begin position="130"/>
        <end position="154"/>
    </location>
</feature>
<dbReference type="Proteomes" id="UP001239213">
    <property type="component" value="Unassembled WGS sequence"/>
</dbReference>
<evidence type="ECO:0000313" key="2">
    <source>
        <dbReference type="EMBL" id="KAK1480661.1"/>
    </source>
</evidence>
<feature type="region of interest" description="Disordered" evidence="1">
    <location>
        <begin position="70"/>
        <end position="162"/>
    </location>
</feature>
<evidence type="ECO:0000313" key="3">
    <source>
        <dbReference type="Proteomes" id="UP001239213"/>
    </source>
</evidence>
<sequence>MSLNDYFGKDLHHMKGRNDESPKPESTATGYLIQNFGAPDLLDSSDWRGTPARRRYSYGNRTFVTLLGRRSRTRTPKTELAADERESQVKGREKRNKLTKAGMEDKRQRGTNWGEKLKKIPNGQKRRNKVQSEEKRREEARSGEDIAVLKKEHGPTPTPTYPSHLHLHWHATYLTKDVGQKHCWPPKNPDTSSDEEIRTESHVTHDEGHSFFFSSRTGERGQEAVKTARGFPLPVNLVAYRRRRVQLFVFSVGFNGIRRRQGKLRQMNNDGDRLLSKQAGRQNILMRGVDGLVEVNSGNPLPEVGTLGTLPYSPQGNVDWNEEKEGEAPTVYLSMAASCSSCMSLSFSSFGFLTRSTCAYLEHHRKSCIPIRGQAKMKWETLGLFVTLDLLCFPSRQVTSAARHGFWRLPRTLTRFDRGCGNGNGGPVNGKDSAVHPLFLLPCPIPSSQYFRRTTESSLRRITSADVPPWDRPKLFLKNKPRTNSAPSLTGPCRIVGERWPHPTPTTCYLPGRPIPSRRIACTPSRDGANPAWVYNGQARA</sequence>
<feature type="compositionally biased region" description="Basic and acidic residues" evidence="1">
    <location>
        <begin position="7"/>
        <end position="23"/>
    </location>
</feature>
<proteinExistence type="predicted"/>
<reference evidence="2" key="1">
    <citation type="submission" date="2016-11" db="EMBL/GenBank/DDBJ databases">
        <title>The genome sequence of Colletotrichum cuscutae.</title>
        <authorList>
            <person name="Baroncelli R."/>
        </authorList>
    </citation>
    <scope>NUCLEOTIDE SEQUENCE</scope>
    <source>
        <strain evidence="2">IMI 304802</strain>
    </source>
</reference>
<feature type="compositionally biased region" description="Basic and acidic residues" evidence="1">
    <location>
        <begin position="76"/>
        <end position="91"/>
    </location>
</feature>
<organism evidence="2 3">
    <name type="scientific">Colletotrichum cuscutae</name>
    <dbReference type="NCBI Taxonomy" id="1209917"/>
    <lineage>
        <taxon>Eukaryota</taxon>
        <taxon>Fungi</taxon>
        <taxon>Dikarya</taxon>
        <taxon>Ascomycota</taxon>
        <taxon>Pezizomycotina</taxon>
        <taxon>Sordariomycetes</taxon>
        <taxon>Hypocreomycetidae</taxon>
        <taxon>Glomerellales</taxon>
        <taxon>Glomerellaceae</taxon>
        <taxon>Colletotrichum</taxon>
        <taxon>Colletotrichum acutatum species complex</taxon>
    </lineage>
</organism>
<comment type="caution">
    <text evidence="2">The sequence shown here is derived from an EMBL/GenBank/DDBJ whole genome shotgun (WGS) entry which is preliminary data.</text>
</comment>
<gene>
    <name evidence="2" type="ORF">CCUS01_16149</name>
</gene>
<dbReference type="AlphaFoldDB" id="A0AAI9VEU8"/>
<name>A0AAI9VEU8_9PEZI</name>
<keyword evidence="3" id="KW-1185">Reference proteome</keyword>
<feature type="region of interest" description="Disordered" evidence="1">
    <location>
        <begin position="1"/>
        <end position="28"/>
    </location>
</feature>
<accession>A0AAI9VEU8</accession>
<evidence type="ECO:0000256" key="1">
    <source>
        <dbReference type="SAM" id="MobiDB-lite"/>
    </source>
</evidence>
<dbReference type="EMBL" id="MPDP01000106">
    <property type="protein sequence ID" value="KAK1480661.1"/>
    <property type="molecule type" value="Genomic_DNA"/>
</dbReference>